<dbReference type="RefSeq" id="WP_220695202.1">
    <property type="nucleotide sequence ID" value="NZ_CP080997.1"/>
</dbReference>
<reference evidence="8" key="1">
    <citation type="submission" date="2021-08" db="EMBL/GenBank/DDBJ databases">
        <title>Whole genome sequencing of non-tuberculosis mycobacteria type-strains.</title>
        <authorList>
            <person name="Igarashi Y."/>
            <person name="Osugi A."/>
            <person name="Mitarai S."/>
        </authorList>
    </citation>
    <scope>NUCLEOTIDE SEQUENCE</scope>
    <source>
        <strain evidence="8">JCM 30995</strain>
    </source>
</reference>
<keyword evidence="3 6" id="KW-0489">Methyltransferase</keyword>
<evidence type="ECO:0000256" key="6">
    <source>
        <dbReference type="HAMAP-Rule" id="MF_00074"/>
    </source>
</evidence>
<dbReference type="AlphaFoldDB" id="A0A9X7WHQ9"/>
<feature type="binding site" evidence="6">
    <location>
        <position position="85"/>
    </location>
    <ligand>
        <name>S-adenosyl-L-methionine</name>
        <dbReference type="ChEBI" id="CHEBI:59789"/>
    </ligand>
</feature>
<keyword evidence="5 6" id="KW-0949">S-adenosyl-L-methionine</keyword>
<dbReference type="Proteomes" id="UP000825008">
    <property type="component" value="Chromosome"/>
</dbReference>
<organism evidence="8 9">
    <name type="scientific">Mycolicibacter heraklionensis</name>
    <dbReference type="NCBI Taxonomy" id="512402"/>
    <lineage>
        <taxon>Bacteria</taxon>
        <taxon>Bacillati</taxon>
        <taxon>Actinomycetota</taxon>
        <taxon>Actinomycetes</taxon>
        <taxon>Mycobacteriales</taxon>
        <taxon>Mycobacteriaceae</taxon>
        <taxon>Mycolicibacter</taxon>
    </lineage>
</organism>
<proteinExistence type="inferred from homology"/>
<dbReference type="PANTHER" id="PTHR31760">
    <property type="entry name" value="S-ADENOSYL-L-METHIONINE-DEPENDENT METHYLTRANSFERASES SUPERFAMILY PROTEIN"/>
    <property type="match status" value="1"/>
</dbReference>
<dbReference type="SUPFAM" id="SSF53335">
    <property type="entry name" value="S-adenosyl-L-methionine-dependent methyltransferases"/>
    <property type="match status" value="1"/>
</dbReference>
<dbReference type="EC" id="2.1.1.-" evidence="6"/>
<dbReference type="HAMAP" id="MF_00074">
    <property type="entry name" value="16SrRNA_methyltr_G"/>
    <property type="match status" value="1"/>
</dbReference>
<protein>
    <recommendedName>
        <fullName evidence="6">Ribosomal RNA small subunit methyltransferase G</fullName>
        <ecNumber evidence="6">2.1.1.-</ecNumber>
    </recommendedName>
    <alternativeName>
        <fullName evidence="6">16S rRNA 7-methylguanosine methyltransferase</fullName>
        <shortName evidence="6">16S rRNA m7G methyltransferase</shortName>
    </alternativeName>
</protein>
<keyword evidence="4 6" id="KW-0808">Transferase</keyword>
<name>A0A9X7WHQ9_9MYCO</name>
<comment type="subcellular location">
    <subcellularLocation>
        <location evidence="6">Cytoplasm</location>
    </subcellularLocation>
</comment>
<dbReference type="PANTHER" id="PTHR31760:SF0">
    <property type="entry name" value="S-ADENOSYL-L-METHIONINE-DEPENDENT METHYLTRANSFERASES SUPERFAMILY PROTEIN"/>
    <property type="match status" value="1"/>
</dbReference>
<evidence type="ECO:0000256" key="5">
    <source>
        <dbReference type="ARBA" id="ARBA00022691"/>
    </source>
</evidence>
<evidence type="ECO:0000313" key="9">
    <source>
        <dbReference type="Proteomes" id="UP000825008"/>
    </source>
</evidence>
<dbReference type="GO" id="GO:0005829">
    <property type="term" value="C:cytosol"/>
    <property type="evidence" value="ECO:0007669"/>
    <property type="project" value="TreeGrafter"/>
</dbReference>
<feature type="binding site" evidence="6">
    <location>
        <position position="80"/>
    </location>
    <ligand>
        <name>S-adenosyl-L-methionine</name>
        <dbReference type="ChEBI" id="CHEBI:59789"/>
    </ligand>
</feature>
<evidence type="ECO:0000256" key="4">
    <source>
        <dbReference type="ARBA" id="ARBA00022679"/>
    </source>
</evidence>
<dbReference type="InterPro" id="IPR029063">
    <property type="entry name" value="SAM-dependent_MTases_sf"/>
</dbReference>
<keyword evidence="1 6" id="KW-0963">Cytoplasm</keyword>
<evidence type="ECO:0000256" key="1">
    <source>
        <dbReference type="ARBA" id="ARBA00022490"/>
    </source>
</evidence>
<evidence type="ECO:0000256" key="3">
    <source>
        <dbReference type="ARBA" id="ARBA00022603"/>
    </source>
</evidence>
<evidence type="ECO:0000256" key="7">
    <source>
        <dbReference type="SAM" id="MobiDB-lite"/>
    </source>
</evidence>
<dbReference type="Pfam" id="PF02527">
    <property type="entry name" value="GidB"/>
    <property type="match status" value="1"/>
</dbReference>
<dbReference type="NCBIfam" id="TIGR00138">
    <property type="entry name" value="rsmG_gidB"/>
    <property type="match status" value="1"/>
</dbReference>
<sequence>MFHVKHVEGAPAPEPPPEAAEVFGDRLPTARRYAALLAGPGVERGLIGPREVERLWERHLLNCAAVGELLEAGERVADIGSGAGLPGIPVAIVRPDVAMTLVEPLLRRSDFLREAVAELGLGGVDVVRGRAEDPAVRDAVGDCDVVLSRAVASLDKISRWSLPLLRKGGRMLAMKGERAQAEVDEHRGVMARLGANDVRVVRCGVNYLTPPATVVLALRAEPEARRAGRRTSGSPARRPTRRNA</sequence>
<comment type="similarity">
    <text evidence="6">Belongs to the methyltransferase superfamily. RNA methyltransferase RsmG family.</text>
</comment>
<dbReference type="Gene3D" id="3.40.50.150">
    <property type="entry name" value="Vaccinia Virus protein VP39"/>
    <property type="match status" value="1"/>
</dbReference>
<evidence type="ECO:0000313" key="8">
    <source>
        <dbReference type="EMBL" id="QZA07797.1"/>
    </source>
</evidence>
<keyword evidence="2 6" id="KW-0698">rRNA processing</keyword>
<dbReference type="KEGG" id="mher:K3U94_23380"/>
<accession>A0A9X7WHQ9</accession>
<dbReference type="InterPro" id="IPR003682">
    <property type="entry name" value="rRNA_ssu_MeTfrase_G"/>
</dbReference>
<comment type="caution">
    <text evidence="6">Lacks conserved residue(s) required for the propagation of feature annotation.</text>
</comment>
<dbReference type="GO" id="GO:0070043">
    <property type="term" value="F:rRNA (guanine-N7-)-methyltransferase activity"/>
    <property type="evidence" value="ECO:0007669"/>
    <property type="project" value="UniProtKB-UniRule"/>
</dbReference>
<feature type="binding site" evidence="6">
    <location>
        <position position="149"/>
    </location>
    <ligand>
        <name>S-adenosyl-L-methionine</name>
        <dbReference type="ChEBI" id="CHEBI:59789"/>
    </ligand>
</feature>
<dbReference type="CDD" id="cd02440">
    <property type="entry name" value="AdoMet_MTases"/>
    <property type="match status" value="1"/>
</dbReference>
<evidence type="ECO:0000256" key="2">
    <source>
        <dbReference type="ARBA" id="ARBA00022552"/>
    </source>
</evidence>
<comment type="function">
    <text evidence="6">Specifically methylates the N7 position of a guanine in 16S rRNA.</text>
</comment>
<feature type="region of interest" description="Disordered" evidence="7">
    <location>
        <begin position="223"/>
        <end position="244"/>
    </location>
</feature>
<feature type="binding site" evidence="6">
    <location>
        <begin position="131"/>
        <end position="132"/>
    </location>
    <ligand>
        <name>S-adenosyl-L-methionine</name>
        <dbReference type="ChEBI" id="CHEBI:59789"/>
    </ligand>
</feature>
<gene>
    <name evidence="6 8" type="primary">rsmG</name>
    <name evidence="8" type="ORF">K3U94_23380</name>
</gene>
<dbReference type="EMBL" id="CP080997">
    <property type="protein sequence ID" value="QZA07797.1"/>
    <property type="molecule type" value="Genomic_DNA"/>
</dbReference>